<proteinExistence type="predicted"/>
<keyword evidence="2" id="KW-1133">Transmembrane helix</keyword>
<evidence type="ECO:0000313" key="3">
    <source>
        <dbReference type="EMBL" id="MBB5831309.1"/>
    </source>
</evidence>
<dbReference type="RefSeq" id="WP_184324802.1">
    <property type="nucleotide sequence ID" value="NZ_JACHLZ010000001.1"/>
</dbReference>
<gene>
    <name evidence="3" type="ORF">HNR70_001122</name>
</gene>
<organism evidence="3 4">
    <name type="scientific">Brachybacterium aquaticum</name>
    <dbReference type="NCBI Taxonomy" id="1432564"/>
    <lineage>
        <taxon>Bacteria</taxon>
        <taxon>Bacillati</taxon>
        <taxon>Actinomycetota</taxon>
        <taxon>Actinomycetes</taxon>
        <taxon>Micrococcales</taxon>
        <taxon>Dermabacteraceae</taxon>
        <taxon>Brachybacterium</taxon>
    </lineage>
</organism>
<dbReference type="Pfam" id="PF12787">
    <property type="entry name" value="EcsC"/>
    <property type="match status" value="1"/>
</dbReference>
<sequence length="241" mass="25447">MGIFSMLRRDESAKKTARQAMKEAKSTKGSAPADSGGAVQRLIDSVRDIGLDGKLTYSSAADVARKAQRGRARKRPEKAVRRIVRSHRRGVTVAGFLTGLGGAITLPVLLPTNVMEFYIQSTRMVGAIAAVRGYDLDDPEIRVRVLAALVGEESGEVLKNIGLGPVAGVAARGVAGRLPSTPQSQVASAVGSRILKRFALRSSRLFGKAIPGLGGVLGAMSDRSQLNKIAEAAKRSFPQVS</sequence>
<evidence type="ECO:0000256" key="1">
    <source>
        <dbReference type="SAM" id="MobiDB-lite"/>
    </source>
</evidence>
<protein>
    <recommendedName>
        <fullName evidence="5">EcsC family protein</fullName>
    </recommendedName>
</protein>
<dbReference type="EMBL" id="JACHLZ010000001">
    <property type="protein sequence ID" value="MBB5831309.1"/>
    <property type="molecule type" value="Genomic_DNA"/>
</dbReference>
<reference evidence="3 4" key="1">
    <citation type="submission" date="2020-08" db="EMBL/GenBank/DDBJ databases">
        <title>Sequencing the genomes of 1000 actinobacteria strains.</title>
        <authorList>
            <person name="Klenk H.-P."/>
        </authorList>
    </citation>
    <scope>NUCLEOTIDE SEQUENCE [LARGE SCALE GENOMIC DNA]</scope>
    <source>
        <strain evidence="3 4">DSM 28796</strain>
    </source>
</reference>
<dbReference type="AlphaFoldDB" id="A0A841A7Y2"/>
<evidence type="ECO:0000256" key="2">
    <source>
        <dbReference type="SAM" id="Phobius"/>
    </source>
</evidence>
<accession>A0A841A7Y2</accession>
<feature type="region of interest" description="Disordered" evidence="1">
    <location>
        <begin position="1"/>
        <end position="36"/>
    </location>
</feature>
<feature type="compositionally biased region" description="Basic and acidic residues" evidence="1">
    <location>
        <begin position="7"/>
        <end position="26"/>
    </location>
</feature>
<keyword evidence="2" id="KW-0812">Transmembrane</keyword>
<evidence type="ECO:0008006" key="5">
    <source>
        <dbReference type="Google" id="ProtNLM"/>
    </source>
</evidence>
<comment type="caution">
    <text evidence="3">The sequence shown here is derived from an EMBL/GenBank/DDBJ whole genome shotgun (WGS) entry which is preliminary data.</text>
</comment>
<feature type="transmembrane region" description="Helical" evidence="2">
    <location>
        <begin position="91"/>
        <end position="110"/>
    </location>
</feature>
<keyword evidence="2" id="KW-0472">Membrane</keyword>
<dbReference type="InterPro" id="IPR024787">
    <property type="entry name" value="EcsC"/>
</dbReference>
<dbReference type="Proteomes" id="UP000588158">
    <property type="component" value="Unassembled WGS sequence"/>
</dbReference>
<evidence type="ECO:0000313" key="4">
    <source>
        <dbReference type="Proteomes" id="UP000588158"/>
    </source>
</evidence>
<name>A0A841A7Y2_9MICO</name>
<keyword evidence="4" id="KW-1185">Reference proteome</keyword>